<dbReference type="Proteomes" id="UP000276133">
    <property type="component" value="Unassembled WGS sequence"/>
</dbReference>
<feature type="compositionally biased region" description="Polar residues" evidence="2">
    <location>
        <begin position="17"/>
        <end position="35"/>
    </location>
</feature>
<feature type="compositionally biased region" description="Basic and acidic residues" evidence="2">
    <location>
        <begin position="282"/>
        <end position="292"/>
    </location>
</feature>
<dbReference type="OrthoDB" id="1748655at2759"/>
<name>A0A3M7RGU5_BRAPC</name>
<feature type="compositionally biased region" description="Basic and acidic residues" evidence="2">
    <location>
        <begin position="426"/>
        <end position="484"/>
    </location>
</feature>
<dbReference type="EMBL" id="REGN01003399">
    <property type="protein sequence ID" value="RNA22793.1"/>
    <property type="molecule type" value="Genomic_DNA"/>
</dbReference>
<evidence type="ECO:0000256" key="2">
    <source>
        <dbReference type="SAM" id="MobiDB-lite"/>
    </source>
</evidence>
<dbReference type="GO" id="GO:0003723">
    <property type="term" value="F:RNA binding"/>
    <property type="evidence" value="ECO:0007669"/>
    <property type="project" value="UniProtKB-UniRule"/>
</dbReference>
<dbReference type="InterPro" id="IPR012677">
    <property type="entry name" value="Nucleotide-bd_a/b_plait_sf"/>
</dbReference>
<feature type="region of interest" description="Disordered" evidence="2">
    <location>
        <begin position="1"/>
        <end position="35"/>
    </location>
</feature>
<feature type="compositionally biased region" description="Basic residues" evidence="2">
    <location>
        <begin position="1"/>
        <end position="10"/>
    </location>
</feature>
<accession>A0A3M7RGU5</accession>
<evidence type="ECO:0000313" key="4">
    <source>
        <dbReference type="EMBL" id="RNA22793.1"/>
    </source>
</evidence>
<evidence type="ECO:0000313" key="5">
    <source>
        <dbReference type="Proteomes" id="UP000276133"/>
    </source>
</evidence>
<comment type="caution">
    <text evidence="4">The sequence shown here is derived from an EMBL/GenBank/DDBJ whole genome shotgun (WGS) entry which is preliminary data.</text>
</comment>
<proteinExistence type="predicted"/>
<organism evidence="4 5">
    <name type="scientific">Brachionus plicatilis</name>
    <name type="common">Marine rotifer</name>
    <name type="synonym">Brachionus muelleri</name>
    <dbReference type="NCBI Taxonomy" id="10195"/>
    <lineage>
        <taxon>Eukaryota</taxon>
        <taxon>Metazoa</taxon>
        <taxon>Spiralia</taxon>
        <taxon>Gnathifera</taxon>
        <taxon>Rotifera</taxon>
        <taxon>Eurotatoria</taxon>
        <taxon>Monogononta</taxon>
        <taxon>Pseudotrocha</taxon>
        <taxon>Ploima</taxon>
        <taxon>Brachionidae</taxon>
        <taxon>Brachionus</taxon>
    </lineage>
</organism>
<dbReference type="InterPro" id="IPR035979">
    <property type="entry name" value="RBD_domain_sf"/>
</dbReference>
<dbReference type="InterPro" id="IPR000504">
    <property type="entry name" value="RRM_dom"/>
</dbReference>
<dbReference type="SMART" id="SM00360">
    <property type="entry name" value="RRM"/>
    <property type="match status" value="1"/>
</dbReference>
<dbReference type="PROSITE" id="PS50102">
    <property type="entry name" value="RRM"/>
    <property type="match status" value="1"/>
</dbReference>
<feature type="compositionally biased region" description="Polar residues" evidence="2">
    <location>
        <begin position="413"/>
        <end position="425"/>
    </location>
</feature>
<feature type="compositionally biased region" description="Polar residues" evidence="2">
    <location>
        <begin position="218"/>
        <end position="235"/>
    </location>
</feature>
<keyword evidence="1" id="KW-0694">RNA-binding</keyword>
<dbReference type="STRING" id="10195.A0A3M7RGU5"/>
<feature type="compositionally biased region" description="Basic and acidic residues" evidence="2">
    <location>
        <begin position="308"/>
        <end position="335"/>
    </location>
</feature>
<evidence type="ECO:0000259" key="3">
    <source>
        <dbReference type="PROSITE" id="PS50102"/>
    </source>
</evidence>
<feature type="domain" description="RRM" evidence="3">
    <location>
        <begin position="82"/>
        <end position="155"/>
    </location>
</feature>
<feature type="region of interest" description="Disordered" evidence="2">
    <location>
        <begin position="153"/>
        <end position="491"/>
    </location>
</feature>
<dbReference type="AlphaFoldDB" id="A0A3M7RGU5"/>
<protein>
    <submittedName>
        <fullName evidence="4">Eukaryotic translation initiation factor 4B</fullName>
    </submittedName>
</protein>
<dbReference type="GO" id="GO:0003743">
    <property type="term" value="F:translation initiation factor activity"/>
    <property type="evidence" value="ECO:0007669"/>
    <property type="project" value="UniProtKB-KW"/>
</dbReference>
<keyword evidence="5" id="KW-1185">Reference proteome</keyword>
<evidence type="ECO:0000256" key="1">
    <source>
        <dbReference type="PROSITE-ProRule" id="PRU00176"/>
    </source>
</evidence>
<dbReference type="SUPFAM" id="SSF54928">
    <property type="entry name" value="RNA-binding domain, RBD"/>
    <property type="match status" value="1"/>
</dbReference>
<keyword evidence="4" id="KW-0396">Initiation factor</keyword>
<sequence>MSKQGKKKNQKVMTLHEFNQVTPLATEAPPSSSMNWADEMEKLDDTAKPVDFKFDRSQLPSATKAYAEPDIDLAQVPSKPPYTAHISNVSFEANEEKVGSVLSGILNFRVPVDERGALRGHGFIDFIDRESLIEALKKNGTPLLNRPMRIQLESTHRQQRQGRDQDLRSDEADWRSSHRSNTDEDTQSSRGYGDQQRRGGGGGGFGQQRQQGYRRDTGSNQQGYHQRDNFSQGYQRRQHSGFKSNRFENSEADVQSASSGTTTPTASLTERPKLTLAPRTKSSTESKSEERSAQSAIFGSAKPVNTAAREREIEEKLKRDKLEAERLEKERREREEVQEEEATVQEEDFHVVAGKPRIHKNDNNNNTIKNRPGSNVSPQQRYHKKSETEPAKENVWKTKSSAAELFNKESPEALNSQGGTRASSNDQRRSYPPKRTEYQNRDRAPRDNYNRDNRDKRFSDRVKPMNKKPRGERQSENRPMRPKSDLPSAESIVNKKASIDFNNKFSNLAVDVEDAEEIFGDSNDEQEK</sequence>
<keyword evidence="4" id="KW-0648">Protein biosynthesis</keyword>
<gene>
    <name evidence="4" type="ORF">BpHYR1_031414</name>
</gene>
<dbReference type="Pfam" id="PF00076">
    <property type="entry name" value="RRM_1"/>
    <property type="match status" value="1"/>
</dbReference>
<feature type="compositionally biased region" description="Basic and acidic residues" evidence="2">
    <location>
        <begin position="385"/>
        <end position="396"/>
    </location>
</feature>
<feature type="compositionally biased region" description="Acidic residues" evidence="2">
    <location>
        <begin position="336"/>
        <end position="346"/>
    </location>
</feature>
<feature type="compositionally biased region" description="Polar residues" evidence="2">
    <location>
        <begin position="367"/>
        <end position="380"/>
    </location>
</feature>
<feature type="compositionally biased region" description="Basic and acidic residues" evidence="2">
    <location>
        <begin position="161"/>
        <end position="182"/>
    </location>
</feature>
<feature type="compositionally biased region" description="Low complexity" evidence="2">
    <location>
        <begin position="256"/>
        <end position="269"/>
    </location>
</feature>
<dbReference type="Gene3D" id="3.30.70.330">
    <property type="match status" value="1"/>
</dbReference>
<reference evidence="4 5" key="1">
    <citation type="journal article" date="2018" name="Sci. Rep.">
        <title>Genomic signatures of local adaptation to the degree of environmental predictability in rotifers.</title>
        <authorList>
            <person name="Franch-Gras L."/>
            <person name="Hahn C."/>
            <person name="Garcia-Roger E.M."/>
            <person name="Carmona M.J."/>
            <person name="Serra M."/>
            <person name="Gomez A."/>
        </authorList>
    </citation>
    <scope>NUCLEOTIDE SEQUENCE [LARGE SCALE GENOMIC DNA]</scope>
    <source>
        <strain evidence="4">HYR1</strain>
    </source>
</reference>